<dbReference type="Proteomes" id="UP000091967">
    <property type="component" value="Unassembled WGS sequence"/>
</dbReference>
<proteinExistence type="predicted"/>
<protein>
    <submittedName>
        <fullName evidence="2">Uncharacterized protein</fullName>
    </submittedName>
</protein>
<evidence type="ECO:0000313" key="2">
    <source>
        <dbReference type="EMBL" id="OBS25860.1"/>
    </source>
</evidence>
<comment type="caution">
    <text evidence="2">The sequence shown here is derived from an EMBL/GenBank/DDBJ whole genome shotgun (WGS) entry which is preliminary data.</text>
</comment>
<dbReference type="AlphaFoldDB" id="A0A1B8AZE1"/>
<evidence type="ECO:0000313" key="3">
    <source>
        <dbReference type="Proteomes" id="UP000091967"/>
    </source>
</evidence>
<keyword evidence="3" id="KW-1185">Reference proteome</keyword>
<dbReference type="PANTHER" id="PTHR40788:SF2">
    <property type="entry name" value="CLR5 DOMAIN-CONTAINING PROTEIN"/>
    <property type="match status" value="1"/>
</dbReference>
<accession>A0A1B8AZE1</accession>
<feature type="region of interest" description="Disordered" evidence="1">
    <location>
        <begin position="678"/>
        <end position="735"/>
    </location>
</feature>
<feature type="compositionally biased region" description="Basic and acidic residues" evidence="1">
    <location>
        <begin position="678"/>
        <end position="687"/>
    </location>
</feature>
<dbReference type="PANTHER" id="PTHR40788">
    <property type="entry name" value="CLR5 DOMAIN-CONTAINING PROTEIN-RELATED"/>
    <property type="match status" value="1"/>
</dbReference>
<gene>
    <name evidence="2" type="ORF">FPOA_06394</name>
</gene>
<reference evidence="2 3" key="1">
    <citation type="submission" date="2016-06" db="EMBL/GenBank/DDBJ databases">
        <title>Living apart together: crosstalk between the core and supernumerary genomes in a fungal plant pathogen.</title>
        <authorList>
            <person name="Vanheule A."/>
            <person name="Audenaert K."/>
            <person name="Warris S."/>
            <person name="Van De Geest H."/>
            <person name="Schijlen E."/>
            <person name="Hofte M."/>
            <person name="De Saeger S."/>
            <person name="Haesaert G."/>
            <person name="Waalwijk C."/>
            <person name="Van Der Lee T."/>
        </authorList>
    </citation>
    <scope>NUCLEOTIDE SEQUENCE [LARGE SCALE GENOMIC DNA]</scope>
    <source>
        <strain evidence="2 3">2516</strain>
    </source>
</reference>
<dbReference type="OMA" id="IENTHIT"/>
<feature type="compositionally biased region" description="Polar residues" evidence="1">
    <location>
        <begin position="688"/>
        <end position="698"/>
    </location>
</feature>
<name>A0A1B8AZE1_FUSPO</name>
<dbReference type="STRING" id="36050.A0A1B8AZE1"/>
<dbReference type="EMBL" id="LYXU01000002">
    <property type="protein sequence ID" value="OBS25860.1"/>
    <property type="molecule type" value="Genomic_DNA"/>
</dbReference>
<sequence length="841" mass="97926">MSPNVDGTVPEQFDPDDLRELIRATRQWQRGRTVPTYLGTVTQVIHEIIPRLWKDDIPEFPSPEKVKKEATEKSRIVFAYWAFLNLILERHEATIQKRWTKKTRQQRLQILLALWPNMPEQHRPDWKAFELEHQATRSSRDGSKYKDWFMWPDINQEDLSQTKLMFLLLNSRGRNLPSVFAAADWEAMHVGQVTEGLAPPFVPGLTMVMNGVTAPSKYGRLVHWSSISPQEMWVYTGLQFWVGEGLLVLKAQLEILNFLVKFCLQLLPEAPPEVLMSSDYPIQPEPSLKTGINESGYYSMAVMAAEASYKVPSDIDFNRLASLLEAQMSAIEDHIWSLREDPEYFKVELLEKRDHSFESVKTADGKEHPLNRKVNEDKLWGALVTRIAAESYERLEHMTQLHRQARELGVLQEKYKHEIKPEKMLPEEYRNALYYFRFSLKKSTNHAIKTFQVEFECSPPMRKFYCRTTSPTGEDECYIPDRGRSFFTDVQKRLFFIKSTLCLDEEHWARQSTILDELERLLKTTPEADMLISAQVYKTISYLSILSQCTKQLDLYQPWSRYYHYQIDYDSYPLDVKIDFTQERDAALKSLNEMVKGIRGRKIPLDTLGRAADPSGGKFKYPYEKRRTKDTVNALRRTEANLDAVWAEIDRLTNITKFQDLALYRLLSQPRSLRRTAEWVEPEETKNKGQQPSTNDDLWTTKKSKEKTKTKGEPSKTQNSDTPAVEVPEPEPVDKQPTFQVDARALKVFRTLFFNPEVTSSPGEIAWNDFLHAMGSTGFRIEKLYGSVWQFQPTQLDVERGIHFHEPHPKGKIDFQIARRNGRRLARTYGWHGGMFTLKKK</sequence>
<organism evidence="2 3">
    <name type="scientific">Fusarium poae</name>
    <dbReference type="NCBI Taxonomy" id="36050"/>
    <lineage>
        <taxon>Eukaryota</taxon>
        <taxon>Fungi</taxon>
        <taxon>Dikarya</taxon>
        <taxon>Ascomycota</taxon>
        <taxon>Pezizomycotina</taxon>
        <taxon>Sordariomycetes</taxon>
        <taxon>Hypocreomycetidae</taxon>
        <taxon>Hypocreales</taxon>
        <taxon>Nectriaceae</taxon>
        <taxon>Fusarium</taxon>
    </lineage>
</organism>
<evidence type="ECO:0000256" key="1">
    <source>
        <dbReference type="SAM" id="MobiDB-lite"/>
    </source>
</evidence>